<evidence type="ECO:0000313" key="1">
    <source>
        <dbReference type="EMBL" id="CAH8362357.1"/>
    </source>
</evidence>
<protein>
    <submittedName>
        <fullName evidence="1">Uncharacterized protein</fullName>
    </submittedName>
</protein>
<comment type="caution">
    <text evidence="1">The sequence shown here is derived from an EMBL/GenBank/DDBJ whole genome shotgun (WGS) entry which is preliminary data.</text>
</comment>
<gene>
    <name evidence="1" type="ORF">ERUC_LOCUS28113</name>
</gene>
<keyword evidence="2" id="KW-1185">Reference proteome</keyword>
<name>A0ABC8KYN6_ERUVS</name>
<dbReference type="EMBL" id="CAKOAT010330709">
    <property type="protein sequence ID" value="CAH8362357.1"/>
    <property type="molecule type" value="Genomic_DNA"/>
</dbReference>
<proteinExistence type="predicted"/>
<evidence type="ECO:0000313" key="2">
    <source>
        <dbReference type="Proteomes" id="UP001642260"/>
    </source>
</evidence>
<sequence>MVMMDQYLPNAVGHPQGYIGNAQDLADAPSISYGSDRFEANGERARFRAEPEILGSTLGVSTGFNSRSQYPGGTASRFY</sequence>
<dbReference type="AlphaFoldDB" id="A0ABC8KYN6"/>
<organism evidence="1 2">
    <name type="scientific">Eruca vesicaria subsp. sativa</name>
    <name type="common">Garden rocket</name>
    <name type="synonym">Eruca sativa</name>
    <dbReference type="NCBI Taxonomy" id="29727"/>
    <lineage>
        <taxon>Eukaryota</taxon>
        <taxon>Viridiplantae</taxon>
        <taxon>Streptophyta</taxon>
        <taxon>Embryophyta</taxon>
        <taxon>Tracheophyta</taxon>
        <taxon>Spermatophyta</taxon>
        <taxon>Magnoliopsida</taxon>
        <taxon>eudicotyledons</taxon>
        <taxon>Gunneridae</taxon>
        <taxon>Pentapetalae</taxon>
        <taxon>rosids</taxon>
        <taxon>malvids</taxon>
        <taxon>Brassicales</taxon>
        <taxon>Brassicaceae</taxon>
        <taxon>Brassiceae</taxon>
        <taxon>Eruca</taxon>
    </lineage>
</organism>
<reference evidence="1 2" key="1">
    <citation type="submission" date="2022-03" db="EMBL/GenBank/DDBJ databases">
        <authorList>
            <person name="Macdonald S."/>
            <person name="Ahmed S."/>
            <person name="Newling K."/>
        </authorList>
    </citation>
    <scope>NUCLEOTIDE SEQUENCE [LARGE SCALE GENOMIC DNA]</scope>
</reference>
<dbReference type="Proteomes" id="UP001642260">
    <property type="component" value="Unassembled WGS sequence"/>
</dbReference>
<accession>A0ABC8KYN6</accession>